<keyword evidence="3" id="KW-1185">Reference proteome</keyword>
<evidence type="ECO:0008006" key="4">
    <source>
        <dbReference type="Google" id="ProtNLM"/>
    </source>
</evidence>
<sequence>MGLIYLFGLLVLLFSVACIILALLADSDIVTYLYARYGKQPETEFKNKVVWITGASSGIGEAIAKNLVKVGAKVVLSARRKEELERVKQECLTSSKAKESDILVLPLDVTNFESHESALKTVLDKFGKLDIFISNAGQGQGQDNFVEMEMVQDRHIFELNVFSVVNMNRLVVKYFLKNGGGHVAVVSSVAGRFPGPSGSSYTASKHALHGYFNSLRMETYGKKIDVTLICPGPVATPIFEKGVTKTPGKLSTIKLDGVPMMTPERCAHLALVSMANKLNESWIARLPIIPFSYLVTYFPLVSEPINKMIASRFAK</sequence>
<dbReference type="PANTHER" id="PTHR44269:SF1">
    <property type="entry name" value="DEHYDROGENASE_REDUCTASE SDR FAMILY MEMBER 7"/>
    <property type="match status" value="1"/>
</dbReference>
<proteinExistence type="predicted"/>
<evidence type="ECO:0000313" key="3">
    <source>
        <dbReference type="Proteomes" id="UP000708208"/>
    </source>
</evidence>
<dbReference type="InterPro" id="IPR020904">
    <property type="entry name" value="Sc_DH/Rdtase_CS"/>
</dbReference>
<dbReference type="PROSITE" id="PS00061">
    <property type="entry name" value="ADH_SHORT"/>
    <property type="match status" value="1"/>
</dbReference>
<dbReference type="InterPro" id="IPR002347">
    <property type="entry name" value="SDR_fam"/>
</dbReference>
<dbReference type="GO" id="GO:0016491">
    <property type="term" value="F:oxidoreductase activity"/>
    <property type="evidence" value="ECO:0007669"/>
    <property type="project" value="UniProtKB-KW"/>
</dbReference>
<organism evidence="2 3">
    <name type="scientific">Allacma fusca</name>
    <dbReference type="NCBI Taxonomy" id="39272"/>
    <lineage>
        <taxon>Eukaryota</taxon>
        <taxon>Metazoa</taxon>
        <taxon>Ecdysozoa</taxon>
        <taxon>Arthropoda</taxon>
        <taxon>Hexapoda</taxon>
        <taxon>Collembola</taxon>
        <taxon>Symphypleona</taxon>
        <taxon>Sminthuridae</taxon>
        <taxon>Allacma</taxon>
    </lineage>
</organism>
<dbReference type="PANTHER" id="PTHR44269">
    <property type="entry name" value="DEHYDROGENASE/REDUCTASE SDR FAMILY MEMBER 7-RELATED"/>
    <property type="match status" value="1"/>
</dbReference>
<gene>
    <name evidence="2" type="ORF">AFUS01_LOCUS26192</name>
</gene>
<evidence type="ECO:0000256" key="1">
    <source>
        <dbReference type="ARBA" id="ARBA00023002"/>
    </source>
</evidence>
<evidence type="ECO:0000313" key="2">
    <source>
        <dbReference type="EMBL" id="CAG7815516.1"/>
    </source>
</evidence>
<dbReference type="AlphaFoldDB" id="A0A8J2P4X1"/>
<protein>
    <recommendedName>
        <fullName evidence="4">Dehydrogenase/reductase SDR family member 7</fullName>
    </recommendedName>
</protein>
<accession>A0A8J2P4X1</accession>
<dbReference type="Proteomes" id="UP000708208">
    <property type="component" value="Unassembled WGS sequence"/>
</dbReference>
<name>A0A8J2P4X1_9HEXA</name>
<reference evidence="2" key="1">
    <citation type="submission" date="2021-06" db="EMBL/GenBank/DDBJ databases">
        <authorList>
            <person name="Hodson N. C."/>
            <person name="Mongue J. A."/>
            <person name="Jaron S. K."/>
        </authorList>
    </citation>
    <scope>NUCLEOTIDE SEQUENCE</scope>
</reference>
<dbReference type="EMBL" id="CAJVCH010345961">
    <property type="protein sequence ID" value="CAG7815516.1"/>
    <property type="molecule type" value="Genomic_DNA"/>
</dbReference>
<dbReference type="InterPro" id="IPR053011">
    <property type="entry name" value="SDR_family_member_7"/>
</dbReference>
<dbReference type="Pfam" id="PF00106">
    <property type="entry name" value="adh_short"/>
    <property type="match status" value="1"/>
</dbReference>
<comment type="caution">
    <text evidence="2">The sequence shown here is derived from an EMBL/GenBank/DDBJ whole genome shotgun (WGS) entry which is preliminary data.</text>
</comment>
<keyword evidence="1" id="KW-0560">Oxidoreductase</keyword>
<dbReference type="OrthoDB" id="47007at2759"/>